<protein>
    <submittedName>
        <fullName evidence="1">Uncharacterized protein</fullName>
    </submittedName>
</protein>
<proteinExistence type="predicted"/>
<organism evidence="1 2">
    <name type="scientific">Hymenochirus boettgeri</name>
    <name type="common">Congo dwarf clawed frog</name>
    <dbReference type="NCBI Taxonomy" id="247094"/>
    <lineage>
        <taxon>Eukaryota</taxon>
        <taxon>Metazoa</taxon>
        <taxon>Chordata</taxon>
        <taxon>Craniata</taxon>
        <taxon>Vertebrata</taxon>
        <taxon>Euteleostomi</taxon>
        <taxon>Amphibia</taxon>
        <taxon>Batrachia</taxon>
        <taxon>Anura</taxon>
        <taxon>Pipoidea</taxon>
        <taxon>Pipidae</taxon>
        <taxon>Pipinae</taxon>
        <taxon>Hymenochirus</taxon>
    </lineage>
</organism>
<sequence length="99" mass="11378">MACNGDFLVSEVTLHLIGIKKYLTFAFGPLVLGCIEIVKKSLVIQHVIKHIYFIQVVHRLFILHPLYKVSTSKFLFSAAKKKIFPILMQLVFEKLNYPS</sequence>
<evidence type="ECO:0000313" key="1">
    <source>
        <dbReference type="EMBL" id="KAG8448036.1"/>
    </source>
</evidence>
<reference evidence="1" key="1">
    <citation type="thesis" date="2020" institute="ProQuest LLC" country="789 East Eisenhower Parkway, Ann Arbor, MI, USA">
        <title>Comparative Genomics and Chromosome Evolution.</title>
        <authorList>
            <person name="Mudd A.B."/>
        </authorList>
    </citation>
    <scope>NUCLEOTIDE SEQUENCE</scope>
    <source>
        <strain evidence="1">Female2</strain>
        <tissue evidence="1">Blood</tissue>
    </source>
</reference>
<accession>A0A8T2K0C9</accession>
<keyword evidence="2" id="KW-1185">Reference proteome</keyword>
<gene>
    <name evidence="1" type="ORF">GDO86_015219</name>
</gene>
<dbReference type="Proteomes" id="UP000812440">
    <property type="component" value="Chromosome 8_10"/>
</dbReference>
<comment type="caution">
    <text evidence="1">The sequence shown here is derived from an EMBL/GenBank/DDBJ whole genome shotgun (WGS) entry which is preliminary data.</text>
</comment>
<name>A0A8T2K0C9_9PIPI</name>
<dbReference type="EMBL" id="JAACNH010000003">
    <property type="protein sequence ID" value="KAG8448036.1"/>
    <property type="molecule type" value="Genomic_DNA"/>
</dbReference>
<dbReference type="AlphaFoldDB" id="A0A8T2K0C9"/>
<evidence type="ECO:0000313" key="2">
    <source>
        <dbReference type="Proteomes" id="UP000812440"/>
    </source>
</evidence>